<accession>A0A4U5V2P9</accession>
<evidence type="ECO:0000313" key="2">
    <source>
        <dbReference type="EMBL" id="TKS82016.1"/>
    </source>
</evidence>
<keyword evidence="3" id="KW-1185">Reference proteome</keyword>
<name>A0A4U5V2P9_COLLU</name>
<proteinExistence type="predicted"/>
<protein>
    <submittedName>
        <fullName evidence="2">Uncharacterized protein</fullName>
    </submittedName>
</protein>
<dbReference type="AlphaFoldDB" id="A0A4U5V2P9"/>
<organism evidence="2 3">
    <name type="scientific">Collichthys lucidus</name>
    <name type="common">Big head croaker</name>
    <name type="synonym">Sciaena lucida</name>
    <dbReference type="NCBI Taxonomy" id="240159"/>
    <lineage>
        <taxon>Eukaryota</taxon>
        <taxon>Metazoa</taxon>
        <taxon>Chordata</taxon>
        <taxon>Craniata</taxon>
        <taxon>Vertebrata</taxon>
        <taxon>Euteleostomi</taxon>
        <taxon>Actinopterygii</taxon>
        <taxon>Neopterygii</taxon>
        <taxon>Teleostei</taxon>
        <taxon>Neoteleostei</taxon>
        <taxon>Acanthomorphata</taxon>
        <taxon>Eupercaria</taxon>
        <taxon>Sciaenidae</taxon>
        <taxon>Collichthys</taxon>
    </lineage>
</organism>
<sequence length="100" mass="10550">MVLGVRDCGVAWLRPGQGSWSEEDSAGVAEEVSDCRVSELGWARSSEPVSGGELSALKPVMCRQSEGRAGRWGSGPARTGNQENDIRAAKHAPRSAGSPR</sequence>
<evidence type="ECO:0000256" key="1">
    <source>
        <dbReference type="SAM" id="MobiDB-lite"/>
    </source>
</evidence>
<dbReference type="Proteomes" id="UP000298787">
    <property type="component" value="Chromosome 14"/>
</dbReference>
<dbReference type="EMBL" id="CM014091">
    <property type="protein sequence ID" value="TKS82016.1"/>
    <property type="molecule type" value="Genomic_DNA"/>
</dbReference>
<evidence type="ECO:0000313" key="3">
    <source>
        <dbReference type="Proteomes" id="UP000298787"/>
    </source>
</evidence>
<reference evidence="2 3" key="1">
    <citation type="submission" date="2019-01" db="EMBL/GenBank/DDBJ databases">
        <title>Genome Assembly of Collichthys lucidus.</title>
        <authorList>
            <person name="Cai M."/>
            <person name="Xiao S."/>
        </authorList>
    </citation>
    <scope>NUCLEOTIDE SEQUENCE [LARGE SCALE GENOMIC DNA]</scope>
    <source>
        <strain evidence="2">JT15FE1705JMU</strain>
        <tissue evidence="2">Muscle</tissue>
    </source>
</reference>
<gene>
    <name evidence="2" type="ORF">D9C73_016125</name>
</gene>
<feature type="region of interest" description="Disordered" evidence="1">
    <location>
        <begin position="65"/>
        <end position="100"/>
    </location>
</feature>